<dbReference type="HOGENOM" id="CLU_072531_5_0_10"/>
<keyword evidence="4" id="KW-0762">Sugar transport</keyword>
<dbReference type="InterPro" id="IPR051541">
    <property type="entry name" value="PTS_SugarTrans_NitroReg"/>
</dbReference>
<keyword evidence="6" id="KW-0598">Phosphotransferase system</keyword>
<dbReference type="PATRIC" id="fig|194439.7.peg.227"/>
<dbReference type="CDD" id="cd00211">
    <property type="entry name" value="PTS_IIA_fru"/>
    <property type="match status" value="1"/>
</dbReference>
<evidence type="ECO:0000256" key="4">
    <source>
        <dbReference type="ARBA" id="ARBA00022597"/>
    </source>
</evidence>
<dbReference type="GO" id="GO:0009401">
    <property type="term" value="P:phosphoenolpyruvate-dependent sugar phosphotransferase system"/>
    <property type="evidence" value="ECO:0007669"/>
    <property type="project" value="UniProtKB-KW"/>
</dbReference>
<evidence type="ECO:0000313" key="9">
    <source>
        <dbReference type="Proteomes" id="UP000001007"/>
    </source>
</evidence>
<dbReference type="SUPFAM" id="SSF55804">
    <property type="entry name" value="Phoshotransferase/anion transport protein"/>
    <property type="match status" value="1"/>
</dbReference>
<sequence length="167" mass="18584">MRPHSAMLSSTMKIEALLTEKHINLNLGSSSKDEVIDTLIAMVADHDKVRDLKQLAEDVRKREREMSTGIGKNIGLPHAKTSAVTEPVLALATLSNEVDFESIDNQPVKIVFLLATPETMLAEHLKLLGRITRLAGRDDVRRKLIDAATPADVLELFKQEERDLPQI</sequence>
<evidence type="ECO:0000256" key="5">
    <source>
        <dbReference type="ARBA" id="ARBA00022679"/>
    </source>
</evidence>
<dbReference type="GO" id="GO:0005737">
    <property type="term" value="C:cytoplasm"/>
    <property type="evidence" value="ECO:0007669"/>
    <property type="project" value="UniProtKB-SubCell"/>
</dbReference>
<keyword evidence="2" id="KW-0813">Transport</keyword>
<dbReference type="OrthoDB" id="95460at2"/>
<dbReference type="KEGG" id="cte:CT0235"/>
<dbReference type="DNASU" id="1007723"/>
<dbReference type="AlphaFoldDB" id="Q8KFT7"/>
<dbReference type="InterPro" id="IPR002178">
    <property type="entry name" value="PTS_EIIA_type-2_dom"/>
</dbReference>
<dbReference type="Proteomes" id="UP000001007">
    <property type="component" value="Chromosome"/>
</dbReference>
<dbReference type="EnsemblBacteria" id="AAM71481">
    <property type="protein sequence ID" value="AAM71481"/>
    <property type="gene ID" value="CT0235"/>
</dbReference>
<evidence type="ECO:0000313" key="8">
    <source>
        <dbReference type="EMBL" id="AAM71481.1"/>
    </source>
</evidence>
<keyword evidence="5" id="KW-0808">Transferase</keyword>
<evidence type="ECO:0000256" key="2">
    <source>
        <dbReference type="ARBA" id="ARBA00022448"/>
    </source>
</evidence>
<comment type="subcellular location">
    <subcellularLocation>
        <location evidence="1">Cytoplasm</location>
    </subcellularLocation>
</comment>
<dbReference type="EMBL" id="AE006470">
    <property type="protein sequence ID" value="AAM71481.1"/>
    <property type="molecule type" value="Genomic_DNA"/>
</dbReference>
<evidence type="ECO:0000256" key="1">
    <source>
        <dbReference type="ARBA" id="ARBA00004496"/>
    </source>
</evidence>
<dbReference type="GO" id="GO:0008982">
    <property type="term" value="F:protein-N(PI)-phosphohistidine-sugar phosphotransferase activity"/>
    <property type="evidence" value="ECO:0007669"/>
    <property type="project" value="InterPro"/>
</dbReference>
<proteinExistence type="predicted"/>
<feature type="domain" description="PTS EIIA type-2" evidence="7">
    <location>
        <begin position="16"/>
        <end position="160"/>
    </location>
</feature>
<dbReference type="eggNOG" id="COG1762">
    <property type="taxonomic scope" value="Bacteria"/>
</dbReference>
<dbReference type="PANTHER" id="PTHR47738">
    <property type="entry name" value="PTS SYSTEM FRUCTOSE-LIKE EIIA COMPONENT-RELATED"/>
    <property type="match status" value="1"/>
</dbReference>
<dbReference type="PROSITE" id="PS51094">
    <property type="entry name" value="PTS_EIIA_TYPE_2"/>
    <property type="match status" value="1"/>
</dbReference>
<protein>
    <submittedName>
        <fullName evidence="8">PTS system, IIA component</fullName>
    </submittedName>
</protein>
<reference evidence="8 9" key="1">
    <citation type="journal article" date="2002" name="Proc. Natl. Acad. Sci. U.S.A.">
        <title>The complete genome sequence of Chlorobium tepidum TLS, a photosynthetic, anaerobic, green-sulfur bacterium.</title>
        <authorList>
            <person name="Eisen J.A."/>
            <person name="Nelson K.E."/>
            <person name="Paulsen I.T."/>
            <person name="Heidelberg J.F."/>
            <person name="Wu M."/>
            <person name="Dodson R.J."/>
            <person name="Deboy R."/>
            <person name="Gwinn M.L."/>
            <person name="Nelson W.C."/>
            <person name="Haft D.H."/>
            <person name="Hickey E.K."/>
            <person name="Peterson J.D."/>
            <person name="Durkin A.S."/>
            <person name="Kolonay J.L."/>
            <person name="Yang F."/>
            <person name="Holt I."/>
            <person name="Umayam L.A."/>
            <person name="Mason T."/>
            <person name="Brenner M."/>
            <person name="Shea T.P."/>
            <person name="Parksey D."/>
            <person name="Nierman W.C."/>
            <person name="Feldblyum T.V."/>
            <person name="Hansen C.L."/>
            <person name="Craven M.B."/>
            <person name="Radune D."/>
            <person name="Vamathevan J."/>
            <person name="Khouri H."/>
            <person name="White O."/>
            <person name="Gruber T.M."/>
            <person name="Ketchum K.A."/>
            <person name="Venter J.C."/>
            <person name="Tettelin H."/>
            <person name="Bryant D.A."/>
            <person name="Fraser C.M."/>
        </authorList>
    </citation>
    <scope>NUCLEOTIDE SEQUENCE [LARGE SCALE GENOMIC DNA]</scope>
    <source>
        <strain evidence="9">ATCC 49652 / DSM 12025 / NBRC 103806 / TLS</strain>
    </source>
</reference>
<evidence type="ECO:0000256" key="3">
    <source>
        <dbReference type="ARBA" id="ARBA00022553"/>
    </source>
</evidence>
<organism evidence="8 9">
    <name type="scientific">Chlorobaculum tepidum (strain ATCC 49652 / DSM 12025 / NBRC 103806 / TLS)</name>
    <name type="common">Chlorobium tepidum</name>
    <dbReference type="NCBI Taxonomy" id="194439"/>
    <lineage>
        <taxon>Bacteria</taxon>
        <taxon>Pseudomonadati</taxon>
        <taxon>Chlorobiota</taxon>
        <taxon>Chlorobiia</taxon>
        <taxon>Chlorobiales</taxon>
        <taxon>Chlorobiaceae</taxon>
        <taxon>Chlorobaculum</taxon>
    </lineage>
</organism>
<dbReference type="NCBIfam" id="TIGR00848">
    <property type="entry name" value="fruA"/>
    <property type="match status" value="1"/>
</dbReference>
<dbReference type="InterPro" id="IPR004715">
    <property type="entry name" value="PTS_IIA_fruc"/>
</dbReference>
<dbReference type="STRING" id="194439.CT0235"/>
<keyword evidence="9" id="KW-1185">Reference proteome</keyword>
<accession>Q8KFT7</accession>
<name>Q8KFT7_CHLTE</name>
<dbReference type="GO" id="GO:0016020">
    <property type="term" value="C:membrane"/>
    <property type="evidence" value="ECO:0007669"/>
    <property type="project" value="InterPro"/>
</dbReference>
<gene>
    <name evidence="8" type="ordered locus">CT0235</name>
</gene>
<dbReference type="Gene3D" id="3.40.930.10">
    <property type="entry name" value="Mannitol-specific EII, Chain A"/>
    <property type="match status" value="1"/>
</dbReference>
<keyword evidence="3" id="KW-0597">Phosphoprotein</keyword>
<dbReference type="FunFam" id="3.40.930.10:FF:000009">
    <property type="entry name" value="PTS system, fructose specific IIABC component"/>
    <property type="match status" value="1"/>
</dbReference>
<evidence type="ECO:0000259" key="7">
    <source>
        <dbReference type="PROSITE" id="PS51094"/>
    </source>
</evidence>
<evidence type="ECO:0000256" key="6">
    <source>
        <dbReference type="ARBA" id="ARBA00022683"/>
    </source>
</evidence>
<dbReference type="InterPro" id="IPR016152">
    <property type="entry name" value="PTrfase/Anion_transptr"/>
</dbReference>
<dbReference type="Pfam" id="PF00359">
    <property type="entry name" value="PTS_EIIA_2"/>
    <property type="match status" value="1"/>
</dbReference>